<accession>A0A830EFT4</accession>
<dbReference type="AlphaFoldDB" id="A0A830EFT4"/>
<sequence>MVPRIKYAKPVFLIGILDRLEVRMSEKTTSRCRYEWCLTVVVDGEEFESLYQGTESTSALGNLFTMWVQDQGELTNWTDAPQFGEIVVKYSDLTPRVIAVWLGLSPDTFSAQPAPEGVSVPVKQALSWQFTSPDGHPMTLERIIRE</sequence>
<organism evidence="1 2">
    <name type="scientific">Haloarcula sebkhae</name>
    <dbReference type="NCBI Taxonomy" id="932660"/>
    <lineage>
        <taxon>Archaea</taxon>
        <taxon>Methanobacteriati</taxon>
        <taxon>Methanobacteriota</taxon>
        <taxon>Stenosarchaea group</taxon>
        <taxon>Halobacteria</taxon>
        <taxon>Halobacteriales</taxon>
        <taxon>Haloarculaceae</taxon>
        <taxon>Haloarcula</taxon>
    </lineage>
</organism>
<dbReference type="Proteomes" id="UP000614221">
    <property type="component" value="Unassembled WGS sequence"/>
</dbReference>
<evidence type="ECO:0000313" key="2">
    <source>
        <dbReference type="Proteomes" id="UP000614221"/>
    </source>
</evidence>
<comment type="caution">
    <text evidence="1">The sequence shown here is derived from an EMBL/GenBank/DDBJ whole genome shotgun (WGS) entry which is preliminary data.</text>
</comment>
<dbReference type="EMBL" id="BMPD01000001">
    <property type="protein sequence ID" value="GGK56593.1"/>
    <property type="molecule type" value="Genomic_DNA"/>
</dbReference>
<reference evidence="1" key="1">
    <citation type="journal article" date="2014" name="Int. J. Syst. Evol. Microbiol.">
        <title>Complete genome sequence of Corynebacterium casei LMG S-19264T (=DSM 44701T), isolated from a smear-ripened cheese.</title>
        <authorList>
            <consortium name="US DOE Joint Genome Institute (JGI-PGF)"/>
            <person name="Walter F."/>
            <person name="Albersmeier A."/>
            <person name="Kalinowski J."/>
            <person name="Ruckert C."/>
        </authorList>
    </citation>
    <scope>NUCLEOTIDE SEQUENCE</scope>
    <source>
        <strain evidence="1">JCM 19018</strain>
    </source>
</reference>
<gene>
    <name evidence="1" type="ORF">GCM10009067_06310</name>
</gene>
<evidence type="ECO:0000313" key="1">
    <source>
        <dbReference type="EMBL" id="GGK56593.1"/>
    </source>
</evidence>
<protein>
    <submittedName>
        <fullName evidence="1">Uncharacterized protein</fullName>
    </submittedName>
</protein>
<reference evidence="1" key="2">
    <citation type="submission" date="2020-09" db="EMBL/GenBank/DDBJ databases">
        <authorList>
            <person name="Sun Q."/>
            <person name="Ohkuma M."/>
        </authorList>
    </citation>
    <scope>NUCLEOTIDE SEQUENCE</scope>
    <source>
        <strain evidence="1">JCM 19018</strain>
    </source>
</reference>
<name>A0A830EFT4_9EURY</name>
<proteinExistence type="predicted"/>